<evidence type="ECO:0000259" key="2">
    <source>
        <dbReference type="Pfam" id="PF00248"/>
    </source>
</evidence>
<evidence type="ECO:0000256" key="1">
    <source>
        <dbReference type="ARBA" id="ARBA00023002"/>
    </source>
</evidence>
<evidence type="ECO:0000313" key="4">
    <source>
        <dbReference type="Proteomes" id="UP001642405"/>
    </source>
</evidence>
<dbReference type="InterPro" id="IPR036812">
    <property type="entry name" value="NAD(P)_OxRdtase_dom_sf"/>
</dbReference>
<proteinExistence type="predicted"/>
<dbReference type="Proteomes" id="UP001642405">
    <property type="component" value="Unassembled WGS sequence"/>
</dbReference>
<dbReference type="InterPro" id="IPR050523">
    <property type="entry name" value="AKR_Detox_Biosynth"/>
</dbReference>
<comment type="caution">
    <text evidence="3">The sequence shown here is derived from an EMBL/GenBank/DDBJ whole genome shotgun (WGS) entry which is preliminary data.</text>
</comment>
<accession>A0ABP0CWG9</accession>
<dbReference type="PRINTS" id="PR00069">
    <property type="entry name" value="ALDKETRDTASE"/>
</dbReference>
<dbReference type="Pfam" id="PF00248">
    <property type="entry name" value="Aldo_ket_red"/>
    <property type="match status" value="1"/>
</dbReference>
<dbReference type="CDD" id="cd19075">
    <property type="entry name" value="AKR_AKR7A1-5"/>
    <property type="match status" value="1"/>
</dbReference>
<sequence length="314" mass="33845">MSITIVAGGHTFGNDPPFATDEDVAKALAVLAANGVTNIDTSQAYGNSEATLGRVKAGDSFTISTKWGRVEAYLDKSIAWATKDYIQATARESIARLGVKQADIFYLHFPDRNTPLEDTLAGVDAAYREGLFRRFGVSNFSVEAVQTIHDIATAKGYVLPTVYQGQYNPVARHFETDLFPTLRKLGISFYAYSPLAGGLLTKTVQDFKDGKGRFAEGSIYRTLYNKPSYLASLATWEAAAKAEGVSAAELAYRWVAHHSILSAAHGDALLVGASSLEHFSKSAAWINKGKLSDAAVAAIEEVWQSVKGEGPLPL</sequence>
<dbReference type="SUPFAM" id="SSF51430">
    <property type="entry name" value="NAD(P)-linked oxidoreductase"/>
    <property type="match status" value="1"/>
</dbReference>
<protein>
    <recommendedName>
        <fullName evidence="2">NADP-dependent oxidoreductase domain-containing protein</fullName>
    </recommendedName>
</protein>
<dbReference type="InterPro" id="IPR023210">
    <property type="entry name" value="NADP_OxRdtase_dom"/>
</dbReference>
<keyword evidence="4" id="KW-1185">Reference proteome</keyword>
<dbReference type="Gene3D" id="3.20.20.100">
    <property type="entry name" value="NADP-dependent oxidoreductase domain"/>
    <property type="match status" value="1"/>
</dbReference>
<name>A0ABP0CWG9_9PEZI</name>
<dbReference type="EMBL" id="CAWUHB010000109">
    <property type="protein sequence ID" value="CAK7236133.1"/>
    <property type="molecule type" value="Genomic_DNA"/>
</dbReference>
<organism evidence="3 4">
    <name type="scientific">Sporothrix curviconia</name>
    <dbReference type="NCBI Taxonomy" id="1260050"/>
    <lineage>
        <taxon>Eukaryota</taxon>
        <taxon>Fungi</taxon>
        <taxon>Dikarya</taxon>
        <taxon>Ascomycota</taxon>
        <taxon>Pezizomycotina</taxon>
        <taxon>Sordariomycetes</taxon>
        <taxon>Sordariomycetidae</taxon>
        <taxon>Ophiostomatales</taxon>
        <taxon>Ophiostomataceae</taxon>
        <taxon>Sporothrix</taxon>
    </lineage>
</organism>
<gene>
    <name evidence="3" type="ORF">SCUCBS95973_009504</name>
</gene>
<evidence type="ECO:0000313" key="3">
    <source>
        <dbReference type="EMBL" id="CAK7236133.1"/>
    </source>
</evidence>
<feature type="domain" description="NADP-dependent oxidoreductase" evidence="2">
    <location>
        <begin position="5"/>
        <end position="303"/>
    </location>
</feature>
<dbReference type="PANTHER" id="PTHR43364:SF4">
    <property type="entry name" value="NAD(P)-LINKED OXIDOREDUCTASE SUPERFAMILY PROTEIN"/>
    <property type="match status" value="1"/>
</dbReference>
<keyword evidence="1" id="KW-0560">Oxidoreductase</keyword>
<dbReference type="PANTHER" id="PTHR43364">
    <property type="entry name" value="NADH-SPECIFIC METHYLGLYOXAL REDUCTASE-RELATED"/>
    <property type="match status" value="1"/>
</dbReference>
<reference evidence="3 4" key="1">
    <citation type="submission" date="2024-01" db="EMBL/GenBank/DDBJ databases">
        <authorList>
            <person name="Allen C."/>
            <person name="Tagirdzhanova G."/>
        </authorList>
    </citation>
    <scope>NUCLEOTIDE SEQUENCE [LARGE SCALE GENOMIC DNA]</scope>
</reference>
<dbReference type="InterPro" id="IPR020471">
    <property type="entry name" value="AKR"/>
</dbReference>